<gene>
    <name evidence="9" type="primary">tpm</name>
    <name evidence="10" type="ORF">SAMN05444390_101294</name>
</gene>
<dbReference type="NCBIfam" id="NF009732">
    <property type="entry name" value="PRK13255.1"/>
    <property type="match status" value="1"/>
</dbReference>
<dbReference type="HAMAP" id="MF_00812">
    <property type="entry name" value="Thiopur_methtran"/>
    <property type="match status" value="1"/>
</dbReference>
<evidence type="ECO:0000256" key="2">
    <source>
        <dbReference type="ARBA" id="ARBA00004496"/>
    </source>
</evidence>
<accession>A0A1H5U7Q9</accession>
<name>A0A1H5U7Q9_9GAMM</name>
<evidence type="ECO:0000256" key="9">
    <source>
        <dbReference type="HAMAP-Rule" id="MF_00812"/>
    </source>
</evidence>
<feature type="binding site" evidence="9">
    <location>
        <position position="11"/>
    </location>
    <ligand>
        <name>S-adenosyl-L-methionine</name>
        <dbReference type="ChEBI" id="CHEBI:59789"/>
    </ligand>
</feature>
<dbReference type="PANTHER" id="PTHR10259:SF11">
    <property type="entry name" value="THIOPURINE S-METHYLTRANSFERASE"/>
    <property type="match status" value="1"/>
</dbReference>
<evidence type="ECO:0000256" key="7">
    <source>
        <dbReference type="ARBA" id="ARBA00022679"/>
    </source>
</evidence>
<comment type="similarity">
    <text evidence="3 9">Belongs to the class I-like SAM-binding methyltransferase superfamily. TPMT family.</text>
</comment>
<evidence type="ECO:0000256" key="6">
    <source>
        <dbReference type="ARBA" id="ARBA00022603"/>
    </source>
</evidence>
<dbReference type="InterPro" id="IPR029063">
    <property type="entry name" value="SAM-dependent_MTases_sf"/>
</dbReference>
<feature type="binding site" evidence="9">
    <location>
        <position position="46"/>
    </location>
    <ligand>
        <name>S-adenosyl-L-methionine</name>
        <dbReference type="ChEBI" id="CHEBI:59789"/>
    </ligand>
</feature>
<keyword evidence="8 9" id="KW-0949">S-adenosyl-L-methionine</keyword>
<keyword evidence="11" id="KW-1185">Reference proteome</keyword>
<dbReference type="PANTHER" id="PTHR10259">
    <property type="entry name" value="THIOPURINE S-METHYLTRANSFERASE"/>
    <property type="match status" value="1"/>
</dbReference>
<organism evidence="10 11">
    <name type="scientific">Marinobacterium lutimaris</name>
    <dbReference type="NCBI Taxonomy" id="568106"/>
    <lineage>
        <taxon>Bacteria</taxon>
        <taxon>Pseudomonadati</taxon>
        <taxon>Pseudomonadota</taxon>
        <taxon>Gammaproteobacteria</taxon>
        <taxon>Oceanospirillales</taxon>
        <taxon>Oceanospirillaceae</taxon>
        <taxon>Marinobacterium</taxon>
    </lineage>
</organism>
<dbReference type="GO" id="GO:0008119">
    <property type="term" value="F:thiopurine S-methyltransferase activity"/>
    <property type="evidence" value="ECO:0007669"/>
    <property type="project" value="UniProtKB-UniRule"/>
</dbReference>
<dbReference type="InterPro" id="IPR008854">
    <property type="entry name" value="TPMT"/>
</dbReference>
<dbReference type="FunFam" id="3.40.50.150:FF:000101">
    <property type="entry name" value="Thiopurine S-methyltransferase"/>
    <property type="match status" value="1"/>
</dbReference>
<dbReference type="AlphaFoldDB" id="A0A1H5U7Q9"/>
<evidence type="ECO:0000313" key="11">
    <source>
        <dbReference type="Proteomes" id="UP000236745"/>
    </source>
</evidence>
<feature type="binding site" evidence="9">
    <location>
        <position position="67"/>
    </location>
    <ligand>
        <name>S-adenosyl-L-methionine</name>
        <dbReference type="ChEBI" id="CHEBI:59789"/>
    </ligand>
</feature>
<reference evidence="10 11" key="1">
    <citation type="submission" date="2016-10" db="EMBL/GenBank/DDBJ databases">
        <authorList>
            <person name="de Groot N.N."/>
        </authorList>
    </citation>
    <scope>NUCLEOTIDE SEQUENCE [LARGE SCALE GENOMIC DNA]</scope>
    <source>
        <strain evidence="10 11">DSM 22012</strain>
    </source>
</reference>
<dbReference type="Pfam" id="PF05724">
    <property type="entry name" value="TPMT"/>
    <property type="match status" value="1"/>
</dbReference>
<dbReference type="SUPFAM" id="SSF53335">
    <property type="entry name" value="S-adenosyl-L-methionine-dependent methyltransferases"/>
    <property type="match status" value="1"/>
</dbReference>
<dbReference type="RefSeq" id="WP_200826640.1">
    <property type="nucleotide sequence ID" value="NZ_FNVQ01000001.1"/>
</dbReference>
<dbReference type="GO" id="GO:0032259">
    <property type="term" value="P:methylation"/>
    <property type="evidence" value="ECO:0007669"/>
    <property type="project" value="UniProtKB-KW"/>
</dbReference>
<dbReference type="PROSITE" id="PS51585">
    <property type="entry name" value="SAM_MT_TPMT"/>
    <property type="match status" value="1"/>
</dbReference>
<proteinExistence type="inferred from homology"/>
<dbReference type="InterPro" id="IPR025835">
    <property type="entry name" value="Thiopurine_S-MeTrfase"/>
</dbReference>
<sequence length="220" mass="25409">MNDNDLWLSLWRDRDTAFHQRKVNSLLIRFWTELKLPRRSRILVPLCGKSLDMIWLSQQGHEVIGVELSPLAVKTFFKENHIKPSRKRDGQLTLWKHGRLSIYCGDLFQLQPEQLGRIDAIYDRAALTALPAGLRGAYIEHLQHLTGKHSPALLLTTEDRQQNESDQHFQGIDTELSLLCATRYRINLQHFEAAYPGQEKNLSQGDTDALNKVYRLTPLD</sequence>
<keyword evidence="7 9" id="KW-0808">Transferase</keyword>
<evidence type="ECO:0000256" key="5">
    <source>
        <dbReference type="ARBA" id="ARBA00022490"/>
    </source>
</evidence>
<feature type="binding site" evidence="9">
    <location>
        <position position="124"/>
    </location>
    <ligand>
        <name>S-adenosyl-L-methionine</name>
        <dbReference type="ChEBI" id="CHEBI:59789"/>
    </ligand>
</feature>
<dbReference type="GO" id="GO:0005737">
    <property type="term" value="C:cytoplasm"/>
    <property type="evidence" value="ECO:0007669"/>
    <property type="project" value="UniProtKB-SubCell"/>
</dbReference>
<comment type="subcellular location">
    <subcellularLocation>
        <location evidence="2 9">Cytoplasm</location>
    </subcellularLocation>
</comment>
<dbReference type="PIRSF" id="PIRSF023956">
    <property type="entry name" value="Thiopurine_S-methyltransferase"/>
    <property type="match status" value="1"/>
</dbReference>
<evidence type="ECO:0000256" key="4">
    <source>
        <dbReference type="ARBA" id="ARBA00011905"/>
    </source>
</evidence>
<evidence type="ECO:0000256" key="3">
    <source>
        <dbReference type="ARBA" id="ARBA00008145"/>
    </source>
</evidence>
<protein>
    <recommendedName>
        <fullName evidence="4 9">Thiopurine S-methyltransferase</fullName>
        <ecNumber evidence="4 9">2.1.1.67</ecNumber>
    </recommendedName>
    <alternativeName>
        <fullName evidence="9">Thiopurine methyltransferase</fullName>
    </alternativeName>
</protein>
<dbReference type="CDD" id="cd02440">
    <property type="entry name" value="AdoMet_MTases"/>
    <property type="match status" value="1"/>
</dbReference>
<evidence type="ECO:0000256" key="8">
    <source>
        <dbReference type="ARBA" id="ARBA00022691"/>
    </source>
</evidence>
<dbReference type="EMBL" id="FNVQ01000001">
    <property type="protein sequence ID" value="SEF71060.1"/>
    <property type="molecule type" value="Genomic_DNA"/>
</dbReference>
<keyword evidence="5 9" id="KW-0963">Cytoplasm</keyword>
<evidence type="ECO:0000313" key="10">
    <source>
        <dbReference type="EMBL" id="SEF71060.1"/>
    </source>
</evidence>
<dbReference type="Gene3D" id="3.40.50.150">
    <property type="entry name" value="Vaccinia Virus protein VP39"/>
    <property type="match status" value="1"/>
</dbReference>
<comment type="catalytic activity">
    <reaction evidence="1 9">
        <text>S-adenosyl-L-methionine + a thiopurine = S-adenosyl-L-homocysteine + a thiopurine S-methylether.</text>
        <dbReference type="EC" id="2.1.1.67"/>
    </reaction>
</comment>
<dbReference type="EC" id="2.1.1.67" evidence="4 9"/>
<evidence type="ECO:0000256" key="1">
    <source>
        <dbReference type="ARBA" id="ARBA00000903"/>
    </source>
</evidence>
<keyword evidence="6 9" id="KW-0489">Methyltransferase</keyword>
<dbReference type="Proteomes" id="UP000236745">
    <property type="component" value="Unassembled WGS sequence"/>
</dbReference>